<feature type="region of interest" description="Disordered" evidence="1">
    <location>
        <begin position="86"/>
        <end position="124"/>
    </location>
</feature>
<reference evidence="2 3" key="2">
    <citation type="journal article" date="2003" name="Res. Microbiol.">
        <title>Myoviridae bacteriophages of Pseudomonas aeruginosa: a long and complex evolutionary pathway.</title>
        <authorList>
            <person name="Krylov V.N."/>
            <person name="Pleteneva E.A."/>
            <person name="Bourkalsteva M.V."/>
            <person name="Shaburova O.V."/>
            <person name="Volckaert G."/>
            <person name="Sykilinda N.N."/>
            <person name="Kurochkina L.P."/>
            <person name="Mesyanzhinov V.V."/>
        </authorList>
    </citation>
    <scope>NUCLEOTIDE SEQUENCE [LARGE SCALE GENOMIC DNA]</scope>
</reference>
<dbReference type="GeneID" id="5176752"/>
<keyword evidence="3" id="KW-1185">Reference proteome</keyword>
<evidence type="ECO:0000313" key="3">
    <source>
        <dbReference type="Proteomes" id="UP000001239"/>
    </source>
</evidence>
<sequence>MNNQALHDINMGYVSPRNLPPHQSIKFFPSEVRYYHPFSYESIGEYYGTFRLDEYLPLRDYLELPANCADTLVKAVQKGREKRLVMEKEHLKEEEEKQAKNGGKRTASESVSMDALLDQLSKLR</sequence>
<feature type="compositionally biased region" description="Basic and acidic residues" evidence="1">
    <location>
        <begin position="86"/>
        <end position="99"/>
    </location>
</feature>
<dbReference type="EMBL" id="AJ697969">
    <property type="protein sequence ID" value="CAG27142.1"/>
    <property type="molecule type" value="Genomic_DNA"/>
</dbReference>
<evidence type="ECO:0000256" key="1">
    <source>
        <dbReference type="SAM" id="MobiDB-lite"/>
    </source>
</evidence>
<name>Q2Z133_9CAUD</name>
<proteinExistence type="predicted"/>
<reference evidence="2 3" key="3">
    <citation type="journal article" date="2004" name="Bioinformatics">
        <title>PHIRE, a deterministic approach to reveal regulatory elements in bacteriophage genomes.</title>
        <authorList>
            <person name="Lavigne R."/>
            <person name="Sun W.D."/>
            <person name="Volckaert G."/>
        </authorList>
    </citation>
    <scope>NUCLEOTIDE SEQUENCE [LARGE SCALE GENOMIC DNA]</scope>
</reference>
<evidence type="ECO:0000313" key="2">
    <source>
        <dbReference type="EMBL" id="CAG27142.1"/>
    </source>
</evidence>
<dbReference type="Proteomes" id="UP000001239">
    <property type="component" value="Segment"/>
</dbReference>
<reference evidence="2 3" key="1">
    <citation type="journal article" date="2002" name="Genetika">
        <title>Phenogenetic characterization of a group of giant Phi KZ-like bacteriophages of Pseudomonas aeruginosa].</title>
        <authorList>
            <person name="Burkal'tseva M.V."/>
            <person name="Krylov V.N."/>
            <person name="Pleteneva E.A."/>
            <person name="Shaburova O.V."/>
            <person name="Krylov S.V."/>
            <person name="Volckaert G."/>
            <person name="Sykilinda N.N."/>
            <person name="Kurochkina L.P."/>
            <person name="Mesyanzhinov V.V."/>
        </authorList>
    </citation>
    <scope>NUCLEOTIDE SEQUENCE [LARGE SCALE GENOMIC DNA]</scope>
</reference>
<accession>Q2Z133</accession>
<dbReference type="KEGG" id="vg:5176752"/>
<organism evidence="2 3">
    <name type="scientific">Pseudomonas phage EL</name>
    <dbReference type="NCBI Taxonomy" id="273133"/>
    <lineage>
        <taxon>Viruses</taxon>
        <taxon>Duplodnaviria</taxon>
        <taxon>Heunggongvirae</taxon>
        <taxon>Uroviricota</taxon>
        <taxon>Caudoviricetes</taxon>
        <taxon>Chimalliviridae</taxon>
        <taxon>Elvirus</taxon>
        <taxon>Elvirus EL</taxon>
    </lineage>
</organism>
<dbReference type="OrthoDB" id="39934at10239"/>
<reference evidence="2 3" key="4">
    <citation type="journal article" date="2005" name="J. Mol. Biol.">
        <title>Genome comparison of Pseudomonas aeruginosa large phages.</title>
        <authorList>
            <person name="Hertveldt K."/>
            <person name="Lavigne R."/>
            <person name="Pleteneva E."/>
            <person name="Sernova N."/>
            <person name="Kurochkina L."/>
            <person name="Korchevskii R."/>
            <person name="Robben J."/>
            <person name="Mesyanzhinov V."/>
            <person name="Krylov V.N."/>
            <person name="Volckaert G."/>
        </authorList>
    </citation>
    <scope>NUCLEOTIDE SEQUENCE</scope>
</reference>
<protein>
    <submittedName>
        <fullName evidence="2">Uncharacterized protein</fullName>
    </submittedName>
</protein>
<dbReference type="RefSeq" id="YP_418081.1">
    <property type="nucleotide sequence ID" value="NC_007623.1"/>
</dbReference>